<dbReference type="Proteomes" id="UP000823823">
    <property type="component" value="Unassembled WGS sequence"/>
</dbReference>
<reference evidence="4" key="1">
    <citation type="journal article" date="2021" name="PeerJ">
        <title>Extensive microbial diversity within the chicken gut microbiome revealed by metagenomics and culture.</title>
        <authorList>
            <person name="Gilroy R."/>
            <person name="Ravi A."/>
            <person name="Getino M."/>
            <person name="Pursley I."/>
            <person name="Horton D.L."/>
            <person name="Alikhan N.F."/>
            <person name="Baker D."/>
            <person name="Gharbi K."/>
            <person name="Hall N."/>
            <person name="Watson M."/>
            <person name="Adriaenssens E.M."/>
            <person name="Foster-Nyarko E."/>
            <person name="Jarju S."/>
            <person name="Secka A."/>
            <person name="Antonio M."/>
            <person name="Oren A."/>
            <person name="Chaudhuri R.R."/>
            <person name="La Ragione R."/>
            <person name="Hildebrand F."/>
            <person name="Pallen M.J."/>
        </authorList>
    </citation>
    <scope>NUCLEOTIDE SEQUENCE</scope>
    <source>
        <strain evidence="4">ChiHjej13B12-24818</strain>
    </source>
</reference>
<dbReference type="GO" id="GO:0003676">
    <property type="term" value="F:nucleic acid binding"/>
    <property type="evidence" value="ECO:0007669"/>
    <property type="project" value="InterPro"/>
</dbReference>
<reference evidence="4" key="2">
    <citation type="submission" date="2021-04" db="EMBL/GenBank/DDBJ databases">
        <authorList>
            <person name="Gilroy R."/>
        </authorList>
    </citation>
    <scope>NUCLEOTIDE SEQUENCE</scope>
    <source>
        <strain evidence="4">ChiHjej13B12-24818</strain>
    </source>
</reference>
<dbReference type="GO" id="GO:0008270">
    <property type="term" value="F:zinc ion binding"/>
    <property type="evidence" value="ECO:0007669"/>
    <property type="project" value="InterPro"/>
</dbReference>
<proteinExistence type="inferred from homology"/>
<evidence type="ECO:0000313" key="5">
    <source>
        <dbReference type="Proteomes" id="UP000823823"/>
    </source>
</evidence>
<dbReference type="GO" id="GO:0004519">
    <property type="term" value="F:endonuclease activity"/>
    <property type="evidence" value="ECO:0007669"/>
    <property type="project" value="InterPro"/>
</dbReference>
<evidence type="ECO:0000313" key="4">
    <source>
        <dbReference type="EMBL" id="HJB10326.1"/>
    </source>
</evidence>
<sequence length="570" mass="61411">MSNRSCTPVAADGADHRQQQLDALHENGPERLWKETGDHAHLLSEIAQEPRGMFDVEKHDSATYVQLLRTLHEARSAIDALEARSVDALSGATRREQIEAARDDTAHELDPEIVLEKIEKQADLLSRTEITLATRRAPHAASAALTRSRRIVRDMPHMLRALATGKVTAEIVHETARSLGPLEHVDRRAVDRVLDERLPDLDAAGTTRWKHAVTAAIGRLDPDGASRRHQRAARDRHVTVTPVNHGMASLNARLPARDAVLVRKRLSLEAERLRAQGDHRGHHAIMADCLVDTLLGREDAMDPTMLDIGMIITDRALIDPGAGDIAQIEGYGPVPVDCVREDLRAALREPADLQDGPIGPDGPDLRAVLRRLYTHPTTGELVAVESKARAFPKAMARFLAWRDTVCRGPHCNAVIRQSDHIRSIARGGKTSIDNGQGLCAACNLKEQMAREIERSQGSGHRVRWTSNAGLTRTTTPTSLTLPAPPQPEQPGQVGVDADSSARTGSPPAPDRSGPPAAGIGPLTEGAPGPAGRIAPPTEAAPDPPGTDTPRSREGGSTDPPDRGAPAPPSD</sequence>
<evidence type="ECO:0000256" key="1">
    <source>
        <dbReference type="ARBA" id="ARBA00023450"/>
    </source>
</evidence>
<comment type="similarity">
    <text evidence="1">Belongs to the Rv1128c/1148c/1588c/1702c/1945/3466 family.</text>
</comment>
<dbReference type="AlphaFoldDB" id="A0A9D2RP86"/>
<protein>
    <submittedName>
        <fullName evidence="4">DUF222 domain-containing protein</fullName>
    </submittedName>
</protein>
<feature type="compositionally biased region" description="Low complexity" evidence="2">
    <location>
        <begin position="525"/>
        <end position="536"/>
    </location>
</feature>
<comment type="caution">
    <text evidence="4">The sequence shown here is derived from an EMBL/GenBank/DDBJ whole genome shotgun (WGS) entry which is preliminary data.</text>
</comment>
<evidence type="ECO:0000259" key="3">
    <source>
        <dbReference type="SMART" id="SM00507"/>
    </source>
</evidence>
<accession>A0A9D2RP86</accession>
<dbReference type="CDD" id="cd00085">
    <property type="entry name" value="HNHc"/>
    <property type="match status" value="1"/>
</dbReference>
<dbReference type="InterPro" id="IPR003870">
    <property type="entry name" value="DUF222"/>
</dbReference>
<dbReference type="Pfam" id="PF02720">
    <property type="entry name" value="DUF222"/>
    <property type="match status" value="1"/>
</dbReference>
<feature type="domain" description="HNH nuclease" evidence="3">
    <location>
        <begin position="394"/>
        <end position="444"/>
    </location>
</feature>
<dbReference type="EMBL" id="DWZH01000053">
    <property type="protein sequence ID" value="HJB10326.1"/>
    <property type="molecule type" value="Genomic_DNA"/>
</dbReference>
<organism evidence="4 5">
    <name type="scientific">Candidatus Brachybacterium merdavium</name>
    <dbReference type="NCBI Taxonomy" id="2838513"/>
    <lineage>
        <taxon>Bacteria</taxon>
        <taxon>Bacillati</taxon>
        <taxon>Actinomycetota</taxon>
        <taxon>Actinomycetes</taxon>
        <taxon>Micrococcales</taxon>
        <taxon>Dermabacteraceae</taxon>
        <taxon>Brachybacterium</taxon>
    </lineage>
</organism>
<dbReference type="Pfam" id="PF01844">
    <property type="entry name" value="HNH"/>
    <property type="match status" value="1"/>
</dbReference>
<dbReference type="Gene3D" id="1.10.30.50">
    <property type="match status" value="1"/>
</dbReference>
<gene>
    <name evidence="4" type="ORF">H9786_07310</name>
</gene>
<dbReference type="InterPro" id="IPR002711">
    <property type="entry name" value="HNH"/>
</dbReference>
<evidence type="ECO:0000256" key="2">
    <source>
        <dbReference type="SAM" id="MobiDB-lite"/>
    </source>
</evidence>
<name>A0A9D2RP86_9MICO</name>
<feature type="compositionally biased region" description="Low complexity" evidence="2">
    <location>
        <begin position="470"/>
        <end position="481"/>
    </location>
</feature>
<dbReference type="SMART" id="SM00507">
    <property type="entry name" value="HNHc"/>
    <property type="match status" value="1"/>
</dbReference>
<feature type="compositionally biased region" description="Basic and acidic residues" evidence="2">
    <location>
        <begin position="549"/>
        <end position="561"/>
    </location>
</feature>
<dbReference type="InterPro" id="IPR003615">
    <property type="entry name" value="HNH_nuc"/>
</dbReference>
<feature type="region of interest" description="Disordered" evidence="2">
    <location>
        <begin position="452"/>
        <end position="570"/>
    </location>
</feature>